<name>A0A0R3VSV5_TAEAS</name>
<feature type="transmembrane region" description="Helical" evidence="1">
    <location>
        <begin position="67"/>
        <end position="90"/>
    </location>
</feature>
<feature type="transmembrane region" description="Helical" evidence="1">
    <location>
        <begin position="102"/>
        <end position="124"/>
    </location>
</feature>
<sequence length="159" mass="17098">MRVCDRDIHSNAIVYINGTGVGRLIHSVSASDKCKSNRLLNIYAFAYDGWICGRLCSQHCFDSNGMVVVLSCLAIALSLSIIVQTVAACIDSDSSASWGLNVSLKVLTCIVAISDVVAICYYYSQLTKPLWNEIAAGVCAGLALAIAITKLTYGYHSCY</sequence>
<evidence type="ECO:0000256" key="1">
    <source>
        <dbReference type="SAM" id="Phobius"/>
    </source>
</evidence>
<reference evidence="4" key="1">
    <citation type="submission" date="2017-02" db="UniProtKB">
        <authorList>
            <consortium name="WormBaseParasite"/>
        </authorList>
    </citation>
    <scope>IDENTIFICATION</scope>
</reference>
<feature type="transmembrane region" description="Helical" evidence="1">
    <location>
        <begin position="130"/>
        <end position="153"/>
    </location>
</feature>
<evidence type="ECO:0000313" key="4">
    <source>
        <dbReference type="WBParaSite" id="TASK_0000027501-mRNA-1"/>
    </source>
</evidence>
<dbReference type="Proteomes" id="UP000282613">
    <property type="component" value="Unassembled WGS sequence"/>
</dbReference>
<dbReference type="WBParaSite" id="TASK_0000027501-mRNA-1">
    <property type="protein sequence ID" value="TASK_0000027501-mRNA-1"/>
    <property type="gene ID" value="TASK_0000027501"/>
</dbReference>
<dbReference type="EMBL" id="UYRS01000031">
    <property type="protein sequence ID" value="VDK20581.1"/>
    <property type="molecule type" value="Genomic_DNA"/>
</dbReference>
<organism evidence="4">
    <name type="scientific">Taenia asiatica</name>
    <name type="common">Asian tapeworm</name>
    <dbReference type="NCBI Taxonomy" id="60517"/>
    <lineage>
        <taxon>Eukaryota</taxon>
        <taxon>Metazoa</taxon>
        <taxon>Spiralia</taxon>
        <taxon>Lophotrochozoa</taxon>
        <taxon>Platyhelminthes</taxon>
        <taxon>Cestoda</taxon>
        <taxon>Eucestoda</taxon>
        <taxon>Cyclophyllidea</taxon>
        <taxon>Taeniidae</taxon>
        <taxon>Taenia</taxon>
    </lineage>
</organism>
<dbReference type="AlphaFoldDB" id="A0A0R3VSV5"/>
<protein>
    <submittedName>
        <fullName evidence="4">MARVEL domain-containing protein</fullName>
    </submittedName>
</protein>
<proteinExistence type="predicted"/>
<evidence type="ECO:0000313" key="2">
    <source>
        <dbReference type="EMBL" id="VDK20581.1"/>
    </source>
</evidence>
<keyword evidence="1" id="KW-1133">Transmembrane helix</keyword>
<keyword evidence="1" id="KW-0472">Membrane</keyword>
<keyword evidence="3" id="KW-1185">Reference proteome</keyword>
<gene>
    <name evidence="2" type="ORF">TASK_LOCUS276</name>
</gene>
<keyword evidence="1" id="KW-0812">Transmembrane</keyword>
<evidence type="ECO:0000313" key="3">
    <source>
        <dbReference type="Proteomes" id="UP000282613"/>
    </source>
</evidence>
<reference evidence="2 3" key="2">
    <citation type="submission" date="2018-11" db="EMBL/GenBank/DDBJ databases">
        <authorList>
            <consortium name="Pathogen Informatics"/>
        </authorList>
    </citation>
    <scope>NUCLEOTIDE SEQUENCE [LARGE SCALE GENOMIC DNA]</scope>
</reference>
<accession>A0A0R3VSV5</accession>